<dbReference type="Gene3D" id="1.10.10.60">
    <property type="entry name" value="Homeodomain-like"/>
    <property type="match status" value="1"/>
</dbReference>
<name>A0A8R1E5M7_CAEJA</name>
<dbReference type="Proteomes" id="UP000005237">
    <property type="component" value="Unassembled WGS sequence"/>
</dbReference>
<dbReference type="EnsemblMetazoa" id="CJA25909.1">
    <property type="protein sequence ID" value="CJA25909.1"/>
    <property type="gene ID" value="WBGene00181481"/>
</dbReference>
<dbReference type="AlphaFoldDB" id="A0A8R1E5M7"/>
<dbReference type="GO" id="GO:0005634">
    <property type="term" value="C:nucleus"/>
    <property type="evidence" value="ECO:0007669"/>
    <property type="project" value="UniProtKB-SubCell"/>
</dbReference>
<evidence type="ECO:0000313" key="4">
    <source>
        <dbReference type="Proteomes" id="UP000005237"/>
    </source>
</evidence>
<dbReference type="Pfam" id="PF11427">
    <property type="entry name" value="HTH_Tnp_Tc3_1"/>
    <property type="match status" value="1"/>
</dbReference>
<reference evidence="4" key="1">
    <citation type="submission" date="2010-08" db="EMBL/GenBank/DDBJ databases">
        <authorList>
            <consortium name="Caenorhabditis japonica Sequencing Consortium"/>
            <person name="Wilson R.K."/>
        </authorList>
    </citation>
    <scope>NUCLEOTIDE SEQUENCE [LARGE SCALE GENOMIC DNA]</scope>
    <source>
        <strain evidence="4">DF5081</strain>
    </source>
</reference>
<dbReference type="InterPro" id="IPR025898">
    <property type="entry name" value="Tc3_transposase_DNA-bd_dom"/>
</dbReference>
<sequence>MDRAAILFSPQQAQLDLIHRMGYSYREMARQFRKSRSAITHCLKDPVNNAPKLRLSTGRKRKLTNRDVWKSDGLGRFLRREEDGSSIRQQQIHSLLVLRKEHQGSRLARMQPGF</sequence>
<dbReference type="InterPro" id="IPR009057">
    <property type="entry name" value="Homeodomain-like_sf"/>
</dbReference>
<evidence type="ECO:0000259" key="2">
    <source>
        <dbReference type="Pfam" id="PF11427"/>
    </source>
</evidence>
<organism evidence="3 4">
    <name type="scientific">Caenorhabditis japonica</name>
    <dbReference type="NCBI Taxonomy" id="281687"/>
    <lineage>
        <taxon>Eukaryota</taxon>
        <taxon>Metazoa</taxon>
        <taxon>Ecdysozoa</taxon>
        <taxon>Nematoda</taxon>
        <taxon>Chromadorea</taxon>
        <taxon>Rhabditida</taxon>
        <taxon>Rhabditina</taxon>
        <taxon>Rhabditomorpha</taxon>
        <taxon>Rhabditoidea</taxon>
        <taxon>Rhabditidae</taxon>
        <taxon>Peloderinae</taxon>
        <taxon>Caenorhabditis</taxon>
    </lineage>
</organism>
<reference evidence="3" key="2">
    <citation type="submission" date="2022-06" db="UniProtKB">
        <authorList>
            <consortium name="EnsemblMetazoa"/>
        </authorList>
    </citation>
    <scope>IDENTIFICATION</scope>
    <source>
        <strain evidence="3">DF5081</strain>
    </source>
</reference>
<proteinExistence type="predicted"/>
<accession>A0A8R1E5M7</accession>
<comment type="subcellular location">
    <subcellularLocation>
        <location evidence="1">Nucleus</location>
    </subcellularLocation>
</comment>
<dbReference type="GO" id="GO:0003677">
    <property type="term" value="F:DNA binding"/>
    <property type="evidence" value="ECO:0007669"/>
    <property type="project" value="InterPro"/>
</dbReference>
<evidence type="ECO:0000256" key="1">
    <source>
        <dbReference type="ARBA" id="ARBA00004123"/>
    </source>
</evidence>
<protein>
    <submittedName>
        <fullName evidence="3">HTH_Tnp_Tc3_1 domain-containing protein</fullName>
    </submittedName>
</protein>
<keyword evidence="4" id="KW-1185">Reference proteome</keyword>
<feature type="domain" description="Tc3 transposase DNA binding" evidence="2">
    <location>
        <begin position="11"/>
        <end position="48"/>
    </location>
</feature>
<dbReference type="SUPFAM" id="SSF46689">
    <property type="entry name" value="Homeodomain-like"/>
    <property type="match status" value="1"/>
</dbReference>
<evidence type="ECO:0000313" key="3">
    <source>
        <dbReference type="EnsemblMetazoa" id="CJA25909.1"/>
    </source>
</evidence>